<dbReference type="Gene3D" id="3.40.50.150">
    <property type="entry name" value="Vaccinia Virus protein VP39"/>
    <property type="match status" value="1"/>
</dbReference>
<dbReference type="EMBL" id="JAULSW010000001">
    <property type="protein sequence ID" value="KAK3393971.1"/>
    <property type="molecule type" value="Genomic_DNA"/>
</dbReference>
<name>A0AAE0P5Z1_9PEZI</name>
<dbReference type="InterPro" id="IPR029063">
    <property type="entry name" value="SAM-dependent_MTases_sf"/>
</dbReference>
<protein>
    <submittedName>
        <fullName evidence="1">Uncharacterized protein</fullName>
    </submittedName>
</protein>
<comment type="caution">
    <text evidence="1">The sequence shown here is derived from an EMBL/GenBank/DDBJ whole genome shotgun (WGS) entry which is preliminary data.</text>
</comment>
<proteinExistence type="predicted"/>
<dbReference type="Proteomes" id="UP001285441">
    <property type="component" value="Unassembled WGS sequence"/>
</dbReference>
<evidence type="ECO:0000313" key="1">
    <source>
        <dbReference type="EMBL" id="KAK3393971.1"/>
    </source>
</evidence>
<evidence type="ECO:0000313" key="2">
    <source>
        <dbReference type="Proteomes" id="UP001285441"/>
    </source>
</evidence>
<dbReference type="AlphaFoldDB" id="A0AAE0P5Z1"/>
<sequence length="186" mass="20318">MMRVGQDIEAQQNRPNRIRWLAADGTRPLSEQIAEGVLRGPEPGYDIVMANWLFDHATSLADLEAMWRNVAANLKPGGKFLGVRATNIRAPYMSVGKYGVTFTEVEEIPGPGLKYVCGCLTQPPFAFGATSMESTYSLADDIPRGLGLVDFAVIPAAETELVRNDTEFWADFVNDPNLAVVVAKKA</sequence>
<reference evidence="1" key="2">
    <citation type="submission" date="2023-06" db="EMBL/GenBank/DDBJ databases">
        <authorList>
            <consortium name="Lawrence Berkeley National Laboratory"/>
            <person name="Haridas S."/>
            <person name="Hensen N."/>
            <person name="Bonometti L."/>
            <person name="Westerberg I."/>
            <person name="Brannstrom I.O."/>
            <person name="Guillou S."/>
            <person name="Cros-Aarteil S."/>
            <person name="Calhoun S."/>
            <person name="Kuo A."/>
            <person name="Mondo S."/>
            <person name="Pangilinan J."/>
            <person name="Riley R."/>
            <person name="LaButti K."/>
            <person name="Andreopoulos B."/>
            <person name="Lipzen A."/>
            <person name="Chen C."/>
            <person name="Yanf M."/>
            <person name="Daum C."/>
            <person name="Ng V."/>
            <person name="Clum A."/>
            <person name="Steindorff A."/>
            <person name="Ohm R."/>
            <person name="Martin F."/>
            <person name="Silar P."/>
            <person name="Natvig D."/>
            <person name="Lalanne C."/>
            <person name="Gautier V."/>
            <person name="Ament-velasquez S.L."/>
            <person name="Kruys A."/>
            <person name="Hutchinson M.I."/>
            <person name="Powell A.J."/>
            <person name="Barry K."/>
            <person name="Miller A.N."/>
            <person name="Grigoriev I.V."/>
            <person name="Debuchy R."/>
            <person name="Gladieux P."/>
            <person name="Thoren M.H."/>
            <person name="Johannesson H."/>
        </authorList>
    </citation>
    <scope>NUCLEOTIDE SEQUENCE</scope>
    <source>
        <strain evidence="1">CBS 232.78</strain>
    </source>
</reference>
<keyword evidence="2" id="KW-1185">Reference proteome</keyword>
<accession>A0AAE0P5Z1</accession>
<dbReference type="SUPFAM" id="SSF53335">
    <property type="entry name" value="S-adenosyl-L-methionine-dependent methyltransferases"/>
    <property type="match status" value="1"/>
</dbReference>
<organism evidence="1 2">
    <name type="scientific">Podospora didyma</name>
    <dbReference type="NCBI Taxonomy" id="330526"/>
    <lineage>
        <taxon>Eukaryota</taxon>
        <taxon>Fungi</taxon>
        <taxon>Dikarya</taxon>
        <taxon>Ascomycota</taxon>
        <taxon>Pezizomycotina</taxon>
        <taxon>Sordariomycetes</taxon>
        <taxon>Sordariomycetidae</taxon>
        <taxon>Sordariales</taxon>
        <taxon>Podosporaceae</taxon>
        <taxon>Podospora</taxon>
    </lineage>
</organism>
<gene>
    <name evidence="1" type="ORF">B0H63DRAFT_459621</name>
</gene>
<dbReference type="CDD" id="cd02440">
    <property type="entry name" value="AdoMet_MTases"/>
    <property type="match status" value="1"/>
</dbReference>
<reference evidence="1" key="1">
    <citation type="journal article" date="2023" name="Mol. Phylogenet. Evol.">
        <title>Genome-scale phylogeny and comparative genomics of the fungal order Sordariales.</title>
        <authorList>
            <person name="Hensen N."/>
            <person name="Bonometti L."/>
            <person name="Westerberg I."/>
            <person name="Brannstrom I.O."/>
            <person name="Guillou S."/>
            <person name="Cros-Aarteil S."/>
            <person name="Calhoun S."/>
            <person name="Haridas S."/>
            <person name="Kuo A."/>
            <person name="Mondo S."/>
            <person name="Pangilinan J."/>
            <person name="Riley R."/>
            <person name="LaButti K."/>
            <person name="Andreopoulos B."/>
            <person name="Lipzen A."/>
            <person name="Chen C."/>
            <person name="Yan M."/>
            <person name="Daum C."/>
            <person name="Ng V."/>
            <person name="Clum A."/>
            <person name="Steindorff A."/>
            <person name="Ohm R.A."/>
            <person name="Martin F."/>
            <person name="Silar P."/>
            <person name="Natvig D.O."/>
            <person name="Lalanne C."/>
            <person name="Gautier V."/>
            <person name="Ament-Velasquez S.L."/>
            <person name="Kruys A."/>
            <person name="Hutchinson M.I."/>
            <person name="Powell A.J."/>
            <person name="Barry K."/>
            <person name="Miller A.N."/>
            <person name="Grigoriev I.V."/>
            <person name="Debuchy R."/>
            <person name="Gladieux P."/>
            <person name="Hiltunen Thoren M."/>
            <person name="Johannesson H."/>
        </authorList>
    </citation>
    <scope>NUCLEOTIDE SEQUENCE</scope>
    <source>
        <strain evidence="1">CBS 232.78</strain>
    </source>
</reference>